<evidence type="ECO:0000256" key="1">
    <source>
        <dbReference type="SAM" id="Phobius"/>
    </source>
</evidence>
<evidence type="ECO:0008006" key="6">
    <source>
        <dbReference type="Google" id="ProtNLM"/>
    </source>
</evidence>
<comment type="caution">
    <text evidence="3">The sequence shown here is derived from an EMBL/GenBank/DDBJ whole genome shotgun (WGS) entry which is preliminary data.</text>
</comment>
<name>A0A814VUU4_ADIRI</name>
<keyword evidence="4" id="KW-1185">Reference proteome</keyword>
<dbReference type="Gene3D" id="1.20.1070.10">
    <property type="entry name" value="Rhodopsin 7-helix transmembrane proteins"/>
    <property type="match status" value="1"/>
</dbReference>
<accession>A0A814VUU4</accession>
<gene>
    <name evidence="3" type="ORF">EDS130_LOCUS25087</name>
    <name evidence="2" type="ORF">XAT740_LOCUS16147</name>
</gene>
<evidence type="ECO:0000313" key="3">
    <source>
        <dbReference type="EMBL" id="CAF1196060.1"/>
    </source>
</evidence>
<dbReference type="Proteomes" id="UP000663852">
    <property type="component" value="Unassembled WGS sequence"/>
</dbReference>
<evidence type="ECO:0000313" key="2">
    <source>
        <dbReference type="EMBL" id="CAF1058325.1"/>
    </source>
</evidence>
<organism evidence="3 5">
    <name type="scientific">Adineta ricciae</name>
    <name type="common">Rotifer</name>
    <dbReference type="NCBI Taxonomy" id="249248"/>
    <lineage>
        <taxon>Eukaryota</taxon>
        <taxon>Metazoa</taxon>
        <taxon>Spiralia</taxon>
        <taxon>Gnathifera</taxon>
        <taxon>Rotifera</taxon>
        <taxon>Eurotatoria</taxon>
        <taxon>Bdelloidea</taxon>
        <taxon>Adinetida</taxon>
        <taxon>Adinetidae</taxon>
        <taxon>Adineta</taxon>
    </lineage>
</organism>
<protein>
    <recommendedName>
        <fullName evidence="6">G-protein coupled receptors family 1 profile domain-containing protein</fullName>
    </recommendedName>
</protein>
<dbReference type="Proteomes" id="UP000663828">
    <property type="component" value="Unassembled WGS sequence"/>
</dbReference>
<proteinExistence type="predicted"/>
<sequence length="257" mass="29247">MISTILLTIFHTQTIIGDLYGSHFQSKRCIFLGNLLIVASSNIYMASVSKALYRLSRVIHQQCRCFQRTRFYIITPLVQISLSLLLLCPLFLWEAVVYLPREHYCFVSQTNFRGILWAVFSIYIVPIICILTIYVRITMYINKERKTQTKIIRRRQSRDVVVIQRILITVGLLTLAGAPAAFFLIRLLITGNIHPLTSRVTWLIAGVCLTGLSVTLTFSIPQLKSIVLKNSTPSQTISMSTETTTNGIQMRLSTNKK</sequence>
<evidence type="ECO:0000313" key="5">
    <source>
        <dbReference type="Proteomes" id="UP000663852"/>
    </source>
</evidence>
<keyword evidence="1" id="KW-0812">Transmembrane</keyword>
<dbReference type="OrthoDB" id="9994788at2759"/>
<keyword evidence="1" id="KW-1133">Transmembrane helix</keyword>
<feature type="transmembrane region" description="Helical" evidence="1">
    <location>
        <begin position="30"/>
        <end position="53"/>
    </location>
</feature>
<feature type="transmembrane region" description="Helical" evidence="1">
    <location>
        <begin position="73"/>
        <end position="95"/>
    </location>
</feature>
<dbReference type="EMBL" id="CAJNOJ010000146">
    <property type="protein sequence ID" value="CAF1196060.1"/>
    <property type="molecule type" value="Genomic_DNA"/>
</dbReference>
<dbReference type="AlphaFoldDB" id="A0A814VUU4"/>
<keyword evidence="1" id="KW-0472">Membrane</keyword>
<feature type="transmembrane region" description="Helical" evidence="1">
    <location>
        <begin position="162"/>
        <end position="189"/>
    </location>
</feature>
<evidence type="ECO:0000313" key="4">
    <source>
        <dbReference type="Proteomes" id="UP000663828"/>
    </source>
</evidence>
<reference evidence="3" key="1">
    <citation type="submission" date="2021-02" db="EMBL/GenBank/DDBJ databases">
        <authorList>
            <person name="Nowell W R."/>
        </authorList>
    </citation>
    <scope>NUCLEOTIDE SEQUENCE</scope>
</reference>
<feature type="transmembrane region" description="Helical" evidence="1">
    <location>
        <begin position="115"/>
        <end position="141"/>
    </location>
</feature>
<dbReference type="EMBL" id="CAJNOR010001020">
    <property type="protein sequence ID" value="CAF1058325.1"/>
    <property type="molecule type" value="Genomic_DNA"/>
</dbReference>
<feature type="transmembrane region" description="Helical" evidence="1">
    <location>
        <begin position="201"/>
        <end position="220"/>
    </location>
</feature>